<dbReference type="Gene3D" id="3.30.2010.10">
    <property type="entry name" value="Metalloproteases ('zincins'), catalytic domain"/>
    <property type="match status" value="1"/>
</dbReference>
<gene>
    <name evidence="3" type="ORF">ET445_13780</name>
</gene>
<organism evidence="3 4">
    <name type="scientific">Agromyces protaetiae</name>
    <dbReference type="NCBI Taxonomy" id="2509455"/>
    <lineage>
        <taxon>Bacteria</taxon>
        <taxon>Bacillati</taxon>
        <taxon>Actinomycetota</taxon>
        <taxon>Actinomycetes</taxon>
        <taxon>Micrococcales</taxon>
        <taxon>Microbacteriaceae</taxon>
        <taxon>Agromyces</taxon>
    </lineage>
</organism>
<dbReference type="KEGG" id="agf:ET445_13780"/>
<evidence type="ECO:0000313" key="4">
    <source>
        <dbReference type="Proteomes" id="UP000291259"/>
    </source>
</evidence>
<feature type="compositionally biased region" description="Basic and acidic residues" evidence="1">
    <location>
        <begin position="98"/>
        <end position="113"/>
    </location>
</feature>
<dbReference type="OrthoDB" id="9811177at2"/>
<dbReference type="RefSeq" id="WP_129191781.1">
    <property type="nucleotide sequence ID" value="NZ_CP035491.1"/>
</dbReference>
<sequence>MVAKSPLYPEQQLRRRAMGWAVKLRVNPEQVRIQRLPGKWGSCAPEGIVTFADDLADEAENFQDYVIVHELLHLRYRDHGKQFKALMTALVPDWRDLEKQSRHSADQKPERAKATGRAIDADD</sequence>
<dbReference type="InterPro" id="IPR002725">
    <property type="entry name" value="YgjP-like_metallopeptidase"/>
</dbReference>
<evidence type="ECO:0000256" key="1">
    <source>
        <dbReference type="SAM" id="MobiDB-lite"/>
    </source>
</evidence>
<dbReference type="Pfam" id="PF01863">
    <property type="entry name" value="YgjP-like"/>
    <property type="match status" value="1"/>
</dbReference>
<dbReference type="AlphaFoldDB" id="A0A4P6FE97"/>
<dbReference type="Proteomes" id="UP000291259">
    <property type="component" value="Chromosome"/>
</dbReference>
<dbReference type="PANTHER" id="PTHR30399">
    <property type="entry name" value="UNCHARACTERIZED PROTEIN YGJP"/>
    <property type="match status" value="1"/>
</dbReference>
<evidence type="ECO:0000313" key="3">
    <source>
        <dbReference type="EMBL" id="QAY74235.1"/>
    </source>
</evidence>
<evidence type="ECO:0000259" key="2">
    <source>
        <dbReference type="Pfam" id="PF01863"/>
    </source>
</evidence>
<name>A0A4P6FE97_9MICO</name>
<accession>A0A4P6FE97</accession>
<protein>
    <submittedName>
        <fullName evidence="3">M48 family peptidase</fullName>
    </submittedName>
</protein>
<feature type="region of interest" description="Disordered" evidence="1">
    <location>
        <begin position="98"/>
        <end position="123"/>
    </location>
</feature>
<reference evidence="3 4" key="1">
    <citation type="submission" date="2019-01" db="EMBL/GenBank/DDBJ databases">
        <title>Genome sequencing of strain FW100M-8.</title>
        <authorList>
            <person name="Heo J."/>
            <person name="Kim S.-J."/>
            <person name="Kim J.-S."/>
            <person name="Hong S.-B."/>
            <person name="Kwon S.-W."/>
        </authorList>
    </citation>
    <scope>NUCLEOTIDE SEQUENCE [LARGE SCALE GENOMIC DNA]</scope>
    <source>
        <strain evidence="3 4">FW100M-8</strain>
    </source>
</reference>
<keyword evidence="4" id="KW-1185">Reference proteome</keyword>
<feature type="domain" description="YgjP-like metallopeptidase" evidence="2">
    <location>
        <begin position="11"/>
        <end position="100"/>
    </location>
</feature>
<proteinExistence type="predicted"/>
<dbReference type="CDD" id="cd07344">
    <property type="entry name" value="M48_yhfN_like"/>
    <property type="match status" value="1"/>
</dbReference>
<dbReference type="EMBL" id="CP035491">
    <property type="protein sequence ID" value="QAY74235.1"/>
    <property type="molecule type" value="Genomic_DNA"/>
</dbReference>
<dbReference type="PANTHER" id="PTHR30399:SF1">
    <property type="entry name" value="UTP PYROPHOSPHATASE"/>
    <property type="match status" value="1"/>
</dbReference>
<dbReference type="InterPro" id="IPR053136">
    <property type="entry name" value="UTP_pyrophosphatase-like"/>
</dbReference>